<proteinExistence type="predicted"/>
<dbReference type="AlphaFoldDB" id="A0A2Z6G8V7"/>
<dbReference type="GO" id="GO:0030234">
    <property type="term" value="F:enzyme regulator activity"/>
    <property type="evidence" value="ECO:0007669"/>
    <property type="project" value="InterPro"/>
</dbReference>
<dbReference type="InterPro" id="IPR002187">
    <property type="entry name" value="N-reg_PII"/>
</dbReference>
<dbReference type="OrthoDB" id="6386089at2"/>
<dbReference type="SUPFAM" id="SSF54913">
    <property type="entry name" value="GlnB-like"/>
    <property type="match status" value="1"/>
</dbReference>
<dbReference type="PROSITE" id="PS51343">
    <property type="entry name" value="PII_GLNB_DOM"/>
    <property type="match status" value="1"/>
</dbReference>
<sequence>MKEIKAIIQPKRLERIRDAFRNLPGFPGMTILKVQGCSGHQGLERHNSLRAELTEFSDKVRLEIVTPDEHVTEIVKLIHQHAYSGKQGDGLLWVTEVGEVHRLSLPPN</sequence>
<evidence type="ECO:0000313" key="1">
    <source>
        <dbReference type="EMBL" id="BBE49878.1"/>
    </source>
</evidence>
<dbReference type="PANTHER" id="PTHR30115">
    <property type="entry name" value="NITROGEN REGULATORY PROTEIN P-II"/>
    <property type="match status" value="1"/>
</dbReference>
<accession>A0A2Z6G8V7</accession>
<gene>
    <name evidence="1" type="ORF">OYT1_ch0305</name>
</gene>
<evidence type="ECO:0000313" key="2">
    <source>
        <dbReference type="Proteomes" id="UP000033070"/>
    </source>
</evidence>
<dbReference type="EMBL" id="AP018738">
    <property type="protein sequence ID" value="BBE49878.1"/>
    <property type="molecule type" value="Genomic_DNA"/>
</dbReference>
<dbReference type="RefSeq" id="WP_062625672.1">
    <property type="nucleotide sequence ID" value="NZ_AP018738.1"/>
</dbReference>
<dbReference type="Proteomes" id="UP000033070">
    <property type="component" value="Chromosome"/>
</dbReference>
<protein>
    <submittedName>
        <fullName evidence="1">Nitrogen regulatory protein P-II 1</fullName>
    </submittedName>
</protein>
<dbReference type="SMART" id="SM00938">
    <property type="entry name" value="P-II"/>
    <property type="match status" value="1"/>
</dbReference>
<dbReference type="GO" id="GO:0005524">
    <property type="term" value="F:ATP binding"/>
    <property type="evidence" value="ECO:0007669"/>
    <property type="project" value="TreeGrafter"/>
</dbReference>
<dbReference type="Pfam" id="PF00543">
    <property type="entry name" value="P-II"/>
    <property type="match status" value="1"/>
</dbReference>
<dbReference type="STRING" id="1188319.OYT1_00446"/>
<dbReference type="GO" id="GO:0006808">
    <property type="term" value="P:regulation of nitrogen utilization"/>
    <property type="evidence" value="ECO:0007669"/>
    <property type="project" value="InterPro"/>
</dbReference>
<dbReference type="GO" id="GO:0005829">
    <property type="term" value="C:cytosol"/>
    <property type="evidence" value="ECO:0007669"/>
    <property type="project" value="TreeGrafter"/>
</dbReference>
<dbReference type="InterPro" id="IPR015867">
    <property type="entry name" value="N-reg_PII/ATP_PRibTrfase_C"/>
</dbReference>
<organism evidence="1 2">
    <name type="scientific">Ferriphaselus amnicola</name>
    <dbReference type="NCBI Taxonomy" id="1188319"/>
    <lineage>
        <taxon>Bacteria</taxon>
        <taxon>Pseudomonadati</taxon>
        <taxon>Pseudomonadota</taxon>
        <taxon>Betaproteobacteria</taxon>
        <taxon>Nitrosomonadales</taxon>
        <taxon>Gallionellaceae</taxon>
        <taxon>Ferriphaselus</taxon>
    </lineage>
</organism>
<dbReference type="PANTHER" id="PTHR30115:SF11">
    <property type="entry name" value="NITROGEN REGULATORY PROTEIN P-II HOMOLOG"/>
    <property type="match status" value="1"/>
</dbReference>
<keyword evidence="2" id="KW-1185">Reference proteome</keyword>
<dbReference type="KEGG" id="fam:OYT1_ch0305"/>
<dbReference type="PRINTS" id="PR00340">
    <property type="entry name" value="PIIGLNB"/>
</dbReference>
<reference evidence="1 2" key="1">
    <citation type="submission" date="2018-06" db="EMBL/GenBank/DDBJ databases">
        <title>OYT1 Genome Sequencing.</title>
        <authorList>
            <person name="Kato S."/>
            <person name="Itoh T."/>
            <person name="Ohkuma M."/>
        </authorList>
    </citation>
    <scope>NUCLEOTIDE SEQUENCE [LARGE SCALE GENOMIC DNA]</scope>
    <source>
        <strain evidence="1 2">OYT1</strain>
    </source>
</reference>
<dbReference type="InterPro" id="IPR011322">
    <property type="entry name" value="N-reg_PII-like_a/b"/>
</dbReference>
<dbReference type="Gene3D" id="3.30.70.120">
    <property type="match status" value="1"/>
</dbReference>
<name>A0A2Z6G8V7_9PROT</name>